<organism evidence="1 2">
    <name type="scientific">Cytophaga hutchinsonii (strain ATCC 33406 / DSM 1761 / CIP 103989 / NBRC 15051 / NCIMB 9469 / D465)</name>
    <dbReference type="NCBI Taxonomy" id="269798"/>
    <lineage>
        <taxon>Bacteria</taxon>
        <taxon>Pseudomonadati</taxon>
        <taxon>Bacteroidota</taxon>
        <taxon>Cytophagia</taxon>
        <taxon>Cytophagales</taxon>
        <taxon>Cytophagaceae</taxon>
        <taxon>Cytophaga</taxon>
    </lineage>
</organism>
<dbReference type="EMBL" id="CP000383">
    <property type="protein sequence ID" value="ABG59049.1"/>
    <property type="molecule type" value="Genomic_DNA"/>
</dbReference>
<evidence type="ECO:0000313" key="2">
    <source>
        <dbReference type="Proteomes" id="UP000001822"/>
    </source>
</evidence>
<reference evidence="1 2" key="1">
    <citation type="journal article" date="2007" name="Appl. Environ. Microbiol.">
        <title>Genome sequence of the cellulolytic gliding bacterium Cytophaga hutchinsonii.</title>
        <authorList>
            <person name="Xie G."/>
            <person name="Bruce D.C."/>
            <person name="Challacombe J.F."/>
            <person name="Chertkov O."/>
            <person name="Detter J.C."/>
            <person name="Gilna P."/>
            <person name="Han C.S."/>
            <person name="Lucas S."/>
            <person name="Misra M."/>
            <person name="Myers G.L."/>
            <person name="Richardson P."/>
            <person name="Tapia R."/>
            <person name="Thayer N."/>
            <person name="Thompson L.S."/>
            <person name="Brettin T.S."/>
            <person name="Henrissat B."/>
            <person name="Wilson D.B."/>
            <person name="McBride M.J."/>
        </authorList>
    </citation>
    <scope>NUCLEOTIDE SEQUENCE [LARGE SCALE GENOMIC DNA]</scope>
    <source>
        <strain evidence="2">ATCC 33406 / DSM 1761 / CIP 103989 / NBRC 15051 / NCIMB 9469 / D465</strain>
    </source>
</reference>
<dbReference type="Proteomes" id="UP000001822">
    <property type="component" value="Chromosome"/>
</dbReference>
<protein>
    <submittedName>
        <fullName evidence="1">Uncharacterized protein</fullName>
    </submittedName>
</protein>
<dbReference type="KEGG" id="chu:CHU_1782"/>
<gene>
    <name evidence="1" type="ordered locus">CHU_1782</name>
</gene>
<accession>A0A6N4SRY5</accession>
<sequence>MSLTTSYILMSCSAEFMNKGLQHSFKYGFIKKGVGMIRIDETINERGEFKEKPHATDKIPFDLDLTQENGSDDIRLEMTRLYNDLSDYSYLSKEYKISVHNSSSDKEYTVIFKTSGNELFVGENKIPVKITEESLSSLCANIHSY</sequence>
<name>A0A6N4SRY5_CYTH3</name>
<dbReference type="AlphaFoldDB" id="A0A6N4SRY5"/>
<keyword evidence="2" id="KW-1185">Reference proteome</keyword>
<proteinExistence type="predicted"/>
<evidence type="ECO:0000313" key="1">
    <source>
        <dbReference type="EMBL" id="ABG59049.1"/>
    </source>
</evidence>